<organism evidence="3 4">
    <name type="scientific">Salinarimonas ramus</name>
    <dbReference type="NCBI Taxonomy" id="690164"/>
    <lineage>
        <taxon>Bacteria</taxon>
        <taxon>Pseudomonadati</taxon>
        <taxon>Pseudomonadota</taxon>
        <taxon>Alphaproteobacteria</taxon>
        <taxon>Hyphomicrobiales</taxon>
        <taxon>Salinarimonadaceae</taxon>
        <taxon>Salinarimonas</taxon>
    </lineage>
</organism>
<dbReference type="EMBL" id="BMMF01000020">
    <property type="protein sequence ID" value="GGK54746.1"/>
    <property type="molecule type" value="Genomic_DNA"/>
</dbReference>
<dbReference type="Proteomes" id="UP000600449">
    <property type="component" value="Unassembled WGS sequence"/>
</dbReference>
<evidence type="ECO:0000259" key="2">
    <source>
        <dbReference type="Pfam" id="PF20402"/>
    </source>
</evidence>
<evidence type="ECO:0000313" key="4">
    <source>
        <dbReference type="Proteomes" id="UP000600449"/>
    </source>
</evidence>
<feature type="chain" id="PRO_5036895995" description="DUF6692 domain-containing protein" evidence="1">
    <location>
        <begin position="21"/>
        <end position="161"/>
    </location>
</feature>
<feature type="domain" description="DUF6692" evidence="2">
    <location>
        <begin position="3"/>
        <end position="129"/>
    </location>
</feature>
<proteinExistence type="predicted"/>
<sequence length="161" mass="16653">MRIIALATILALAACDSAPAPDDIVDPARAETVPRIVDAEAAVAGVHVPTVDPARMNADEVEQALGDEHLCVFRYTSEGAPVFATAFEPDGTPIRGVVKLGGDLVLLAAARGDTGAAYSLEAGPIRADIMPLADDDRRATATFAIGEALHAGYGGYHDCVE</sequence>
<reference evidence="3 4" key="1">
    <citation type="journal article" date="2014" name="Int. J. Syst. Evol. Microbiol.">
        <title>Complete genome sequence of Corynebacterium casei LMG S-19264T (=DSM 44701T), isolated from a smear-ripened cheese.</title>
        <authorList>
            <consortium name="US DOE Joint Genome Institute (JGI-PGF)"/>
            <person name="Walter F."/>
            <person name="Albersmeier A."/>
            <person name="Kalinowski J."/>
            <person name="Ruckert C."/>
        </authorList>
    </citation>
    <scope>NUCLEOTIDE SEQUENCE [LARGE SCALE GENOMIC DNA]</scope>
    <source>
        <strain evidence="3 4">CGMCC 1.9161</strain>
    </source>
</reference>
<comment type="caution">
    <text evidence="3">The sequence shown here is derived from an EMBL/GenBank/DDBJ whole genome shotgun (WGS) entry which is preliminary data.</text>
</comment>
<gene>
    <name evidence="3" type="ORF">GCM10011322_46910</name>
</gene>
<protein>
    <recommendedName>
        <fullName evidence="2">DUF6692 domain-containing protein</fullName>
    </recommendedName>
</protein>
<keyword evidence="1" id="KW-0732">Signal</keyword>
<feature type="signal peptide" evidence="1">
    <location>
        <begin position="1"/>
        <end position="20"/>
    </location>
</feature>
<dbReference type="PROSITE" id="PS51257">
    <property type="entry name" value="PROKAR_LIPOPROTEIN"/>
    <property type="match status" value="1"/>
</dbReference>
<name>A0A917VA46_9HYPH</name>
<dbReference type="RefSeq" id="WP_188915720.1">
    <property type="nucleotide sequence ID" value="NZ_BMMF01000020.1"/>
</dbReference>
<evidence type="ECO:0000256" key="1">
    <source>
        <dbReference type="SAM" id="SignalP"/>
    </source>
</evidence>
<accession>A0A917VA46</accession>
<evidence type="ECO:0000313" key="3">
    <source>
        <dbReference type="EMBL" id="GGK54746.1"/>
    </source>
</evidence>
<dbReference type="AlphaFoldDB" id="A0A917VA46"/>
<keyword evidence="4" id="KW-1185">Reference proteome</keyword>
<dbReference type="InterPro" id="IPR046514">
    <property type="entry name" value="DUF6692"/>
</dbReference>
<dbReference type="Pfam" id="PF20402">
    <property type="entry name" value="DUF6692"/>
    <property type="match status" value="1"/>
</dbReference>